<gene>
    <name evidence="3" type="ORF">PN36_31055</name>
</gene>
<dbReference type="InterPro" id="IPR050229">
    <property type="entry name" value="GlpE_sulfurtransferase"/>
</dbReference>
<protein>
    <recommendedName>
        <fullName evidence="2">Rhodanese domain-containing protein</fullName>
    </recommendedName>
</protein>
<dbReference type="SMART" id="SM00450">
    <property type="entry name" value="RHOD"/>
    <property type="match status" value="1"/>
</dbReference>
<feature type="chain" id="PRO_5020034014" description="Rhodanese domain-containing protein" evidence="1">
    <location>
        <begin position="22"/>
        <end position="251"/>
    </location>
</feature>
<evidence type="ECO:0000313" key="3">
    <source>
        <dbReference type="EMBL" id="TGO02079.1"/>
    </source>
</evidence>
<dbReference type="InterPro" id="IPR036873">
    <property type="entry name" value="Rhodanese-like_dom_sf"/>
</dbReference>
<dbReference type="SUPFAM" id="SSF52821">
    <property type="entry name" value="Rhodanese/Cell cycle control phosphatase"/>
    <property type="match status" value="1"/>
</dbReference>
<keyword evidence="4" id="KW-1185">Reference proteome</keyword>
<proteinExistence type="predicted"/>
<reference evidence="3 4" key="1">
    <citation type="journal article" date="2016" name="Front. Microbiol.">
        <title>Single-Cell (Meta-)Genomics of a Dimorphic Candidatus Thiomargarita nelsonii Reveals Genomic Plasticity.</title>
        <authorList>
            <person name="Flood B.E."/>
            <person name="Fliss P."/>
            <person name="Jones D.S."/>
            <person name="Dick G.J."/>
            <person name="Jain S."/>
            <person name="Kaster A.K."/>
            <person name="Winkel M."/>
            <person name="Mussmann M."/>
            <person name="Bailey J."/>
        </authorList>
    </citation>
    <scope>NUCLEOTIDE SEQUENCE [LARGE SCALE GENOMIC DNA]</scope>
    <source>
        <strain evidence="3">Hydrate Ridge</strain>
    </source>
</reference>
<feature type="signal peptide" evidence="1">
    <location>
        <begin position="1"/>
        <end position="21"/>
    </location>
</feature>
<comment type="caution">
    <text evidence="3">The sequence shown here is derived from an EMBL/GenBank/DDBJ whole genome shotgun (WGS) entry which is preliminary data.</text>
</comment>
<dbReference type="Pfam" id="PF00581">
    <property type="entry name" value="Rhodanese"/>
    <property type="match status" value="1"/>
</dbReference>
<accession>A0A4E0QL83</accession>
<evidence type="ECO:0000259" key="2">
    <source>
        <dbReference type="PROSITE" id="PS50206"/>
    </source>
</evidence>
<dbReference type="CDD" id="cd00158">
    <property type="entry name" value="RHOD"/>
    <property type="match status" value="1"/>
</dbReference>
<dbReference type="PANTHER" id="PTHR43031">
    <property type="entry name" value="FAD-DEPENDENT OXIDOREDUCTASE"/>
    <property type="match status" value="1"/>
</dbReference>
<dbReference type="PROSITE" id="PS50206">
    <property type="entry name" value="RHODANESE_3"/>
    <property type="match status" value="1"/>
</dbReference>
<dbReference type="Gene3D" id="3.40.250.10">
    <property type="entry name" value="Rhodanese-like domain"/>
    <property type="match status" value="1"/>
</dbReference>
<sequence>MNKQLITIALCLTFLPLTTQAAPHCAIPTPTKTIKNTQLLSNEPLFKTGTQKHPTTITPQNAIKLYTQKKALLIDIRHNKAFQQQNIPGSLNIPAHLLKTKNFLKTKHLILLNQGHSYRQLETLYLTLAGFNQISILEGGLNQWFQHKANKITPAQFYKERHYQHWLIINISTTPNKQLASSVLNIPISDNTFTQKITQAISATKKTYILIISTKEKDYLKTQALLRNTNNIYYLQGGIQAYQNFLKQAAL</sequence>
<dbReference type="EMBL" id="JSZA02000239">
    <property type="protein sequence ID" value="TGO02079.1"/>
    <property type="molecule type" value="Genomic_DNA"/>
</dbReference>
<keyword evidence="1" id="KW-0732">Signal</keyword>
<name>A0A4E0QL83_9GAMM</name>
<feature type="domain" description="Rhodanese" evidence="2">
    <location>
        <begin position="67"/>
        <end position="153"/>
    </location>
</feature>
<dbReference type="AlphaFoldDB" id="A0A4E0QL83"/>
<dbReference type="InterPro" id="IPR001763">
    <property type="entry name" value="Rhodanese-like_dom"/>
</dbReference>
<organism evidence="3 4">
    <name type="scientific">Candidatus Thiomargarita nelsonii</name>
    <dbReference type="NCBI Taxonomy" id="1003181"/>
    <lineage>
        <taxon>Bacteria</taxon>
        <taxon>Pseudomonadati</taxon>
        <taxon>Pseudomonadota</taxon>
        <taxon>Gammaproteobacteria</taxon>
        <taxon>Thiotrichales</taxon>
        <taxon>Thiotrichaceae</taxon>
        <taxon>Thiomargarita</taxon>
    </lineage>
</organism>
<evidence type="ECO:0000313" key="4">
    <source>
        <dbReference type="Proteomes" id="UP000030428"/>
    </source>
</evidence>
<dbReference type="PANTHER" id="PTHR43031:SF1">
    <property type="entry name" value="PYRIDINE NUCLEOTIDE-DISULPHIDE OXIDOREDUCTASE"/>
    <property type="match status" value="1"/>
</dbReference>
<evidence type="ECO:0000256" key="1">
    <source>
        <dbReference type="SAM" id="SignalP"/>
    </source>
</evidence>
<dbReference type="Proteomes" id="UP000030428">
    <property type="component" value="Unassembled WGS sequence"/>
</dbReference>